<comment type="similarity">
    <text evidence="1">Belongs to the ABC transporter superfamily.</text>
</comment>
<dbReference type="Gene3D" id="3.40.50.300">
    <property type="entry name" value="P-loop containing nucleotide triphosphate hydrolases"/>
    <property type="match status" value="1"/>
</dbReference>
<keyword evidence="5 7" id="KW-0067">ATP-binding</keyword>
<feature type="domain" description="ABC transporter" evidence="6">
    <location>
        <begin position="2"/>
        <end position="229"/>
    </location>
</feature>
<dbReference type="InterPro" id="IPR050763">
    <property type="entry name" value="ABC_transporter_ATP-binding"/>
</dbReference>
<dbReference type="PROSITE" id="PS00211">
    <property type="entry name" value="ABC_TRANSPORTER_1"/>
    <property type="match status" value="1"/>
</dbReference>
<dbReference type="EMBL" id="DSGB01000004">
    <property type="protein sequence ID" value="HER95572.1"/>
    <property type="molecule type" value="Genomic_DNA"/>
</dbReference>
<dbReference type="PANTHER" id="PTHR42711:SF5">
    <property type="entry name" value="ABC TRANSPORTER ATP-BINDING PROTEIN NATA"/>
    <property type="match status" value="1"/>
</dbReference>
<gene>
    <name evidence="7" type="ORF">ENO59_03520</name>
</gene>
<reference evidence="7" key="1">
    <citation type="journal article" date="2020" name="mSystems">
        <title>Genome- and Community-Level Interaction Insights into Carbon Utilization and Element Cycling Functions of Hydrothermarchaeota in Hydrothermal Sediment.</title>
        <authorList>
            <person name="Zhou Z."/>
            <person name="Liu Y."/>
            <person name="Xu W."/>
            <person name="Pan J."/>
            <person name="Luo Z.H."/>
            <person name="Li M."/>
        </authorList>
    </citation>
    <scope>NUCLEOTIDE SEQUENCE [LARGE SCALE GENOMIC DNA]</scope>
    <source>
        <strain evidence="7">SpSt-143</strain>
    </source>
</reference>
<dbReference type="AlphaFoldDB" id="A0A7V2F600"/>
<dbReference type="Pfam" id="PF13732">
    <property type="entry name" value="DrrA1-3_C"/>
    <property type="match status" value="1"/>
</dbReference>
<dbReference type="SUPFAM" id="SSF52540">
    <property type="entry name" value="P-loop containing nucleoside triphosphate hydrolases"/>
    <property type="match status" value="1"/>
</dbReference>
<keyword evidence="2" id="KW-0813">Transport</keyword>
<dbReference type="InterPro" id="IPR003439">
    <property type="entry name" value="ABC_transporter-like_ATP-bd"/>
</dbReference>
<dbReference type="GO" id="GO:0016887">
    <property type="term" value="F:ATP hydrolysis activity"/>
    <property type="evidence" value="ECO:0007669"/>
    <property type="project" value="InterPro"/>
</dbReference>
<evidence type="ECO:0000256" key="5">
    <source>
        <dbReference type="ARBA" id="ARBA00022840"/>
    </source>
</evidence>
<evidence type="ECO:0000256" key="1">
    <source>
        <dbReference type="ARBA" id="ARBA00005417"/>
    </source>
</evidence>
<protein>
    <submittedName>
        <fullName evidence="7">ATP-binding cassette domain-containing protein</fullName>
    </submittedName>
</protein>
<dbReference type="InterPro" id="IPR017871">
    <property type="entry name" value="ABC_transporter-like_CS"/>
</dbReference>
<dbReference type="GO" id="GO:0005524">
    <property type="term" value="F:ATP binding"/>
    <property type="evidence" value="ECO:0007669"/>
    <property type="project" value="UniProtKB-KW"/>
</dbReference>
<dbReference type="InterPro" id="IPR027417">
    <property type="entry name" value="P-loop_NTPase"/>
</dbReference>
<accession>A0A7V2F600</accession>
<name>A0A7V2F600_RHOMR</name>
<evidence type="ECO:0000256" key="3">
    <source>
        <dbReference type="ARBA" id="ARBA00022458"/>
    </source>
</evidence>
<sequence length="302" mass="34013">MLVVDHVTKRYGATVAVQQVSFTAQPGRILGLLGPNGAGKTTTLRMIAAILLPNEGRILFEGRPVGAWSQALMGYLPEERGLYRKLYVEEQLVYLGRLKGLSSAEAHRQARYWLERLGLDRWRAHKTEALSKGMQQKLQFIAAVLHQPRLLILDEPFSGLDPLNADLLQQIIAEFKDAGRTILFASHRMEQVEQLCDDICLIAQGRILTAGPLREIKQRFGRNTVVLEFDGDGTFLSALARQQRIRLLAQSHHRAEIELLNGTSPRQILETALAHVPELYRFEVTEPPLSEIFKHLVRNATS</sequence>
<comment type="caution">
    <text evidence="7">The sequence shown here is derived from an EMBL/GenBank/DDBJ whole genome shotgun (WGS) entry which is preliminary data.</text>
</comment>
<proteinExistence type="inferred from homology"/>
<keyword evidence="3" id="KW-0536">Nodulation</keyword>
<dbReference type="PANTHER" id="PTHR42711">
    <property type="entry name" value="ABC TRANSPORTER ATP-BINDING PROTEIN"/>
    <property type="match status" value="1"/>
</dbReference>
<evidence type="ECO:0000256" key="4">
    <source>
        <dbReference type="ARBA" id="ARBA00022741"/>
    </source>
</evidence>
<dbReference type="PROSITE" id="PS50893">
    <property type="entry name" value="ABC_TRANSPORTER_2"/>
    <property type="match status" value="1"/>
</dbReference>
<evidence type="ECO:0000313" key="7">
    <source>
        <dbReference type="EMBL" id="HER95572.1"/>
    </source>
</evidence>
<organism evidence="7">
    <name type="scientific">Rhodothermus marinus</name>
    <name type="common">Rhodothermus obamensis</name>
    <dbReference type="NCBI Taxonomy" id="29549"/>
    <lineage>
        <taxon>Bacteria</taxon>
        <taxon>Pseudomonadati</taxon>
        <taxon>Rhodothermota</taxon>
        <taxon>Rhodothermia</taxon>
        <taxon>Rhodothermales</taxon>
        <taxon>Rhodothermaceae</taxon>
        <taxon>Rhodothermus</taxon>
    </lineage>
</organism>
<dbReference type="InterPro" id="IPR025302">
    <property type="entry name" value="DrrA1/2-like_C"/>
</dbReference>
<dbReference type="Pfam" id="PF00005">
    <property type="entry name" value="ABC_tran"/>
    <property type="match status" value="1"/>
</dbReference>
<evidence type="ECO:0000256" key="2">
    <source>
        <dbReference type="ARBA" id="ARBA00022448"/>
    </source>
</evidence>
<dbReference type="SMART" id="SM00382">
    <property type="entry name" value="AAA"/>
    <property type="match status" value="1"/>
</dbReference>
<evidence type="ECO:0000259" key="6">
    <source>
        <dbReference type="PROSITE" id="PS50893"/>
    </source>
</evidence>
<keyword evidence="4" id="KW-0547">Nucleotide-binding</keyword>
<dbReference type="InterPro" id="IPR003593">
    <property type="entry name" value="AAA+_ATPase"/>
</dbReference>